<accession>A0ABW9I755</accession>
<reference evidence="1 2" key="1">
    <citation type="submission" date="2024-12" db="EMBL/GenBank/DDBJ databases">
        <title>Forecasting of Potato common scab and diversities of Pathogenic streptomyces spp. in china.</title>
        <authorList>
            <person name="Handique U."/>
            <person name="Wu J."/>
        </authorList>
    </citation>
    <scope>NUCLEOTIDE SEQUENCE [LARGE SCALE GENOMIC DNA]</scope>
    <source>
        <strain evidence="1 2">ZRIMU1530</strain>
    </source>
</reference>
<evidence type="ECO:0000313" key="1">
    <source>
        <dbReference type="EMBL" id="MFM9616179.1"/>
    </source>
</evidence>
<evidence type="ECO:0000313" key="2">
    <source>
        <dbReference type="Proteomes" id="UP001631957"/>
    </source>
</evidence>
<gene>
    <name evidence="1" type="primary">bcsS</name>
    <name evidence="1" type="ORF">ACKI18_46980</name>
</gene>
<protein>
    <submittedName>
        <fullName evidence="1">Cellulose biosynthesis protein BcsS</fullName>
    </submittedName>
</protein>
<proteinExistence type="predicted"/>
<sequence length="116" mass="13447">SGFRLEAKWGASVEPVHRKPSLGRLYRTEFHTLLGYEWRIDDSFLTLSAGPAVEAAYREVRRSLHFEHHRALRLQADFWSRTTKNSFLQANAYAVLTDGSRYWARLAPGWRLIGDL</sequence>
<dbReference type="RefSeq" id="WP_409134852.1">
    <property type="nucleotide sequence ID" value="NZ_JBJVNI010000110.1"/>
</dbReference>
<feature type="non-terminal residue" evidence="1">
    <location>
        <position position="116"/>
    </location>
</feature>
<dbReference type="EMBL" id="JBJVNI010000110">
    <property type="protein sequence ID" value="MFM9616179.1"/>
    <property type="molecule type" value="Genomic_DNA"/>
</dbReference>
<comment type="caution">
    <text evidence="1">The sequence shown here is derived from an EMBL/GenBank/DDBJ whole genome shotgun (WGS) entry which is preliminary data.</text>
</comment>
<feature type="non-terminal residue" evidence="1">
    <location>
        <position position="1"/>
    </location>
</feature>
<dbReference type="InterPro" id="IPR031485">
    <property type="entry name" value="CBP_BcsS"/>
</dbReference>
<dbReference type="Proteomes" id="UP001631957">
    <property type="component" value="Unassembled WGS sequence"/>
</dbReference>
<dbReference type="Pfam" id="PF17036">
    <property type="entry name" value="CBP_BcsS"/>
    <property type="match status" value="1"/>
</dbReference>
<keyword evidence="2" id="KW-1185">Reference proteome</keyword>
<name>A0ABW9I755_9ACTN</name>
<organism evidence="1 2">
    <name type="scientific">Streptomyces niveiscabiei</name>
    <dbReference type="NCBI Taxonomy" id="164115"/>
    <lineage>
        <taxon>Bacteria</taxon>
        <taxon>Bacillati</taxon>
        <taxon>Actinomycetota</taxon>
        <taxon>Actinomycetes</taxon>
        <taxon>Kitasatosporales</taxon>
        <taxon>Streptomycetaceae</taxon>
        <taxon>Streptomyces</taxon>
    </lineage>
</organism>